<gene>
    <name evidence="1" type="ORF">HNQ08_001165</name>
</gene>
<proteinExistence type="predicted"/>
<protein>
    <submittedName>
        <fullName evidence="1">Uncharacterized protein</fullName>
    </submittedName>
</protein>
<dbReference type="EMBL" id="JACHFL010000002">
    <property type="protein sequence ID" value="MBB5362080.1"/>
    <property type="molecule type" value="Genomic_DNA"/>
</dbReference>
<organism evidence="1 2">
    <name type="scientific">Deinococcus humi</name>
    <dbReference type="NCBI Taxonomy" id="662880"/>
    <lineage>
        <taxon>Bacteria</taxon>
        <taxon>Thermotogati</taxon>
        <taxon>Deinococcota</taxon>
        <taxon>Deinococci</taxon>
        <taxon>Deinococcales</taxon>
        <taxon>Deinococcaceae</taxon>
        <taxon>Deinococcus</taxon>
    </lineage>
</organism>
<dbReference type="RefSeq" id="WP_184128286.1">
    <property type="nucleotide sequence ID" value="NZ_JACHFL010000002.1"/>
</dbReference>
<dbReference type="Proteomes" id="UP000552709">
    <property type="component" value="Unassembled WGS sequence"/>
</dbReference>
<name>A0A7W8JSF9_9DEIO</name>
<evidence type="ECO:0000313" key="1">
    <source>
        <dbReference type="EMBL" id="MBB5362080.1"/>
    </source>
</evidence>
<accession>A0A7W8JSF9</accession>
<sequence>MKNKKHWAYTGGSISVALLVPAGTKSGDLVKLGADGLYGHAETDQATADMVSKGTAPQGLVENQATVFLPGIVESIGVPAAAIAAVATFGKVYLKADKTYGAAPADGLHIGYKLNATTIALRAN</sequence>
<comment type="caution">
    <text evidence="1">The sequence shown here is derived from an EMBL/GenBank/DDBJ whole genome shotgun (WGS) entry which is preliminary data.</text>
</comment>
<reference evidence="1 2" key="1">
    <citation type="submission" date="2020-08" db="EMBL/GenBank/DDBJ databases">
        <title>Genomic Encyclopedia of Type Strains, Phase IV (KMG-IV): sequencing the most valuable type-strain genomes for metagenomic binning, comparative biology and taxonomic classification.</title>
        <authorList>
            <person name="Goeker M."/>
        </authorList>
    </citation>
    <scope>NUCLEOTIDE SEQUENCE [LARGE SCALE GENOMIC DNA]</scope>
    <source>
        <strain evidence="1 2">DSM 27939</strain>
    </source>
</reference>
<evidence type="ECO:0000313" key="2">
    <source>
        <dbReference type="Proteomes" id="UP000552709"/>
    </source>
</evidence>
<keyword evidence="2" id="KW-1185">Reference proteome</keyword>
<dbReference type="AlphaFoldDB" id="A0A7W8JSF9"/>